<dbReference type="KEGG" id="nft:FBF37_03215"/>
<evidence type="ECO:0000313" key="2">
    <source>
        <dbReference type="EMBL" id="QCT42451.1"/>
    </source>
</evidence>
<proteinExistence type="predicted"/>
<evidence type="ECO:0008006" key="4">
    <source>
        <dbReference type="Google" id="ProtNLM"/>
    </source>
</evidence>
<name>A0A4P9A3Q9_9BACT</name>
<dbReference type="PANTHER" id="PTHR40278">
    <property type="entry name" value="DNA UTILIZATION PROTEIN HOFN"/>
    <property type="match status" value="1"/>
</dbReference>
<sequence>MINLLPQDEKRQIIAGQTNRLLARYCVISLALAALLFIYIGISYFILMKSKSDAEQTIAESNRQLSQYQEVQRQAKQFSDNLKVAKSILDKEVPYSKIAVKIAQVLPKNIVLQSLDLDATTFGKPVSLTTKGKSYNDALELKTALENKKDIFQNVHLVSVTANEAKDGYPMSIVISVVIRPEVIKS</sequence>
<dbReference type="AlphaFoldDB" id="A0A4P9A3Q9"/>
<dbReference type="InterPro" id="IPR007813">
    <property type="entry name" value="PilN"/>
</dbReference>
<keyword evidence="1" id="KW-0812">Transmembrane</keyword>
<keyword evidence="3" id="KW-1185">Reference proteome</keyword>
<protein>
    <recommendedName>
        <fullName evidence="4">PilN domain-containing protein</fullName>
    </recommendedName>
</protein>
<evidence type="ECO:0000256" key="1">
    <source>
        <dbReference type="SAM" id="Phobius"/>
    </source>
</evidence>
<dbReference type="OrthoDB" id="9782548at2"/>
<dbReference type="PANTHER" id="PTHR40278:SF1">
    <property type="entry name" value="DNA UTILIZATION PROTEIN HOFN"/>
    <property type="match status" value="1"/>
</dbReference>
<gene>
    <name evidence="2" type="ORF">FBF37_03215</name>
</gene>
<dbReference type="EMBL" id="CP040004">
    <property type="protein sequence ID" value="QCT42451.1"/>
    <property type="molecule type" value="Genomic_DNA"/>
</dbReference>
<dbReference type="Pfam" id="PF05137">
    <property type="entry name" value="PilN"/>
    <property type="match status" value="1"/>
</dbReference>
<dbReference type="RefSeq" id="WP_138079423.1">
    <property type="nucleotide sequence ID" value="NZ_CP040004.1"/>
</dbReference>
<dbReference type="InterPro" id="IPR052534">
    <property type="entry name" value="Extracell_DNA_Util/SecSys_Comp"/>
</dbReference>
<dbReference type="Proteomes" id="UP000310639">
    <property type="component" value="Chromosome"/>
</dbReference>
<feature type="transmembrane region" description="Helical" evidence="1">
    <location>
        <begin position="21"/>
        <end position="47"/>
    </location>
</feature>
<keyword evidence="1" id="KW-1133">Transmembrane helix</keyword>
<evidence type="ECO:0000313" key="3">
    <source>
        <dbReference type="Proteomes" id="UP000310639"/>
    </source>
</evidence>
<organism evidence="2 3">
    <name type="scientific">Candidatus Nanosynbacter featherlites</name>
    <dbReference type="NCBI Taxonomy" id="2572088"/>
    <lineage>
        <taxon>Bacteria</taxon>
        <taxon>Candidatus Saccharimonadota</taxon>
        <taxon>Candidatus Saccharimonadia</taxon>
        <taxon>Candidatus Nanosynbacterales</taxon>
        <taxon>Candidatus Nanosynbacteraceae</taxon>
        <taxon>Candidatus Nanosynbacter</taxon>
    </lineage>
</organism>
<reference evidence="2 3" key="1">
    <citation type="submission" date="2019-04" db="EMBL/GenBank/DDBJ databases">
        <title>Saccharibacteria TM7 genomes.</title>
        <authorList>
            <person name="Bor B."/>
            <person name="He X."/>
            <person name="Chen T."/>
            <person name="Dewhirst F.E."/>
        </authorList>
    </citation>
    <scope>NUCLEOTIDE SEQUENCE [LARGE SCALE GENOMIC DNA]</scope>
    <source>
        <strain evidence="2 3">BB001</strain>
    </source>
</reference>
<accession>A0A4P9A3Q9</accession>
<keyword evidence="1" id="KW-0472">Membrane</keyword>